<protein>
    <submittedName>
        <fullName evidence="1">Uncharacterized protein</fullName>
    </submittedName>
</protein>
<name>A0A383BEY0_9ZZZZ</name>
<reference evidence="1" key="1">
    <citation type="submission" date="2018-05" db="EMBL/GenBank/DDBJ databases">
        <authorList>
            <person name="Lanie J.A."/>
            <person name="Ng W.-L."/>
            <person name="Kazmierczak K.M."/>
            <person name="Andrzejewski T.M."/>
            <person name="Davidsen T.M."/>
            <person name="Wayne K.J."/>
            <person name="Tettelin H."/>
            <person name="Glass J.I."/>
            <person name="Rusch D."/>
            <person name="Podicherti R."/>
            <person name="Tsui H.-C.T."/>
            <person name="Winkler M.E."/>
        </authorList>
    </citation>
    <scope>NUCLEOTIDE SEQUENCE</scope>
</reference>
<organism evidence="1">
    <name type="scientific">marine metagenome</name>
    <dbReference type="NCBI Taxonomy" id="408172"/>
    <lineage>
        <taxon>unclassified sequences</taxon>
        <taxon>metagenomes</taxon>
        <taxon>ecological metagenomes</taxon>
    </lineage>
</organism>
<dbReference type="AlphaFoldDB" id="A0A383BEY0"/>
<dbReference type="EMBL" id="UINC01199871">
    <property type="protein sequence ID" value="SVE18502.1"/>
    <property type="molecule type" value="Genomic_DNA"/>
</dbReference>
<accession>A0A383BEY0</accession>
<sequence length="34" mass="3524">MSNESTIGDIVAFSRSDDAAGVKTAIGDVLQQKV</sequence>
<feature type="non-terminal residue" evidence="1">
    <location>
        <position position="34"/>
    </location>
</feature>
<proteinExistence type="predicted"/>
<evidence type="ECO:0000313" key="1">
    <source>
        <dbReference type="EMBL" id="SVE18502.1"/>
    </source>
</evidence>
<gene>
    <name evidence="1" type="ORF">METZ01_LOCUS471356</name>
</gene>